<name>A0ABU3PYU6_9ACTN</name>
<evidence type="ECO:0000313" key="2">
    <source>
        <dbReference type="EMBL" id="MDT9594416.1"/>
    </source>
</evidence>
<dbReference type="SUPFAM" id="SSF52242">
    <property type="entry name" value="Cobalamin (vitamin B12)-binding domain"/>
    <property type="match status" value="1"/>
</dbReference>
<gene>
    <name evidence="2" type="ORF">RDV89_15135</name>
</gene>
<dbReference type="Gene3D" id="3.40.50.280">
    <property type="entry name" value="Cobalamin-binding domain"/>
    <property type="match status" value="1"/>
</dbReference>
<evidence type="ECO:0000259" key="1">
    <source>
        <dbReference type="PROSITE" id="PS51332"/>
    </source>
</evidence>
<dbReference type="InterPro" id="IPR003759">
    <property type="entry name" value="Cbl-bd_cap"/>
</dbReference>
<organism evidence="2 3">
    <name type="scientific">Nocardioides imazamoxiresistens</name>
    <dbReference type="NCBI Taxonomy" id="3231893"/>
    <lineage>
        <taxon>Bacteria</taxon>
        <taxon>Bacillati</taxon>
        <taxon>Actinomycetota</taxon>
        <taxon>Actinomycetes</taxon>
        <taxon>Propionibacteriales</taxon>
        <taxon>Nocardioidaceae</taxon>
        <taxon>Nocardioides</taxon>
    </lineage>
</organism>
<dbReference type="Pfam" id="PF02310">
    <property type="entry name" value="B12-binding"/>
    <property type="match status" value="1"/>
</dbReference>
<comment type="caution">
    <text evidence="2">The sequence shown here is derived from an EMBL/GenBank/DDBJ whole genome shotgun (WGS) entry which is preliminary data.</text>
</comment>
<dbReference type="RefSeq" id="WP_315734153.1">
    <property type="nucleotide sequence ID" value="NZ_JAVYII010000006.1"/>
</dbReference>
<dbReference type="Proteomes" id="UP001268542">
    <property type="component" value="Unassembled WGS sequence"/>
</dbReference>
<evidence type="ECO:0000313" key="3">
    <source>
        <dbReference type="Proteomes" id="UP001268542"/>
    </source>
</evidence>
<proteinExistence type="predicted"/>
<accession>A0ABU3PYU6</accession>
<protein>
    <submittedName>
        <fullName evidence="2">Cobalamin-dependent protein</fullName>
    </submittedName>
</protein>
<keyword evidence="3" id="KW-1185">Reference proteome</keyword>
<feature type="domain" description="B12-binding" evidence="1">
    <location>
        <begin position="93"/>
        <end position="219"/>
    </location>
</feature>
<dbReference type="InterPro" id="IPR036724">
    <property type="entry name" value="Cobalamin-bd_sf"/>
</dbReference>
<dbReference type="Pfam" id="PF02607">
    <property type="entry name" value="B12-binding_2"/>
    <property type="match status" value="1"/>
</dbReference>
<sequence length="334" mass="35199">MIDTAAREGYWDAVATSDPLRAGRVAADLVASGTPLPTVLDDLVAAAQLRVGDLWAANEWSVAREHAATAVGEHVVRRLRRDLEAQATARRTGAPLLMVCAEKEWHALPALLLTTRLEHAGHRVVYLGPDVSTTALQIAIDEHNPRATLVSASLSSSLFFARRHVETSTSVGVPVVVGGAAFDPGGVRAQRLGATAHAASASVLARRLPDLPARVRPAPPLTSDSAREAYALVPGLSVVAEALVSRARDGGSGAAVVAVADQVPHLLGTLVAALLLDDPAIMAEGRSWLRAVAEARPGAAAAVDRLWEELGRHVRDFPQAYDLLRAPGETRTHN</sequence>
<dbReference type="Gene3D" id="1.10.1240.10">
    <property type="entry name" value="Methionine synthase domain"/>
    <property type="match status" value="1"/>
</dbReference>
<dbReference type="PROSITE" id="PS51332">
    <property type="entry name" value="B12_BINDING"/>
    <property type="match status" value="1"/>
</dbReference>
<reference evidence="2 3" key="1">
    <citation type="submission" date="2023-08" db="EMBL/GenBank/DDBJ databases">
        <title>Nocardioides seae sp. nov., a bacterium isolated from a soil.</title>
        <authorList>
            <person name="Wang X."/>
        </authorList>
    </citation>
    <scope>NUCLEOTIDE SEQUENCE [LARGE SCALE GENOMIC DNA]</scope>
    <source>
        <strain evidence="2 3">YZH12</strain>
    </source>
</reference>
<dbReference type="InterPro" id="IPR036594">
    <property type="entry name" value="Meth_synthase_dom"/>
</dbReference>
<dbReference type="InterPro" id="IPR006158">
    <property type="entry name" value="Cobalamin-bd"/>
</dbReference>
<dbReference type="EMBL" id="JAVYII010000006">
    <property type="protein sequence ID" value="MDT9594416.1"/>
    <property type="molecule type" value="Genomic_DNA"/>
</dbReference>